<dbReference type="InterPro" id="IPR044843">
    <property type="entry name" value="Trans_IPPS_bact-type"/>
</dbReference>
<dbReference type="InterPro" id="IPR008949">
    <property type="entry name" value="Isoprenoid_synthase_dom_sf"/>
</dbReference>
<dbReference type="CDD" id="cd00683">
    <property type="entry name" value="Trans_IPPS_HH"/>
    <property type="match status" value="1"/>
</dbReference>
<organism evidence="4 5">
    <name type="scientific">Streptomyces ziwulingensis</name>
    <dbReference type="NCBI Taxonomy" id="1045501"/>
    <lineage>
        <taxon>Bacteria</taxon>
        <taxon>Bacillati</taxon>
        <taxon>Actinomycetota</taxon>
        <taxon>Actinomycetes</taxon>
        <taxon>Kitasatosporales</taxon>
        <taxon>Streptomycetaceae</taxon>
        <taxon>Streptomyces</taxon>
    </lineage>
</organism>
<dbReference type="EMBL" id="BAABIG010000024">
    <property type="protein sequence ID" value="GAA4799274.1"/>
    <property type="molecule type" value="Genomic_DNA"/>
</dbReference>
<dbReference type="SUPFAM" id="SSF48576">
    <property type="entry name" value="Terpenoid synthases"/>
    <property type="match status" value="1"/>
</dbReference>
<dbReference type="SFLD" id="SFLDS00005">
    <property type="entry name" value="Isoprenoid_Synthase_Type_I"/>
    <property type="match status" value="1"/>
</dbReference>
<protein>
    <submittedName>
        <fullName evidence="4">Phytoene/squalene synthase family protein</fullName>
    </submittedName>
</protein>
<dbReference type="InterPro" id="IPR019845">
    <property type="entry name" value="Squalene/phytoene_synthase_CS"/>
</dbReference>
<dbReference type="PANTHER" id="PTHR31480">
    <property type="entry name" value="BIFUNCTIONAL LYCOPENE CYCLASE/PHYTOENE SYNTHASE"/>
    <property type="match status" value="1"/>
</dbReference>
<evidence type="ECO:0000313" key="5">
    <source>
        <dbReference type="Proteomes" id="UP001501265"/>
    </source>
</evidence>
<evidence type="ECO:0000256" key="3">
    <source>
        <dbReference type="SAM" id="MobiDB-lite"/>
    </source>
</evidence>
<keyword evidence="2" id="KW-0808">Transferase</keyword>
<comment type="caution">
    <text evidence="4">The sequence shown here is derived from an EMBL/GenBank/DDBJ whole genome shotgun (WGS) entry which is preliminary data.</text>
</comment>
<accession>A0ABP9BR81</accession>
<dbReference type="Proteomes" id="UP001501265">
    <property type="component" value="Unassembled WGS sequence"/>
</dbReference>
<dbReference type="InterPro" id="IPR002060">
    <property type="entry name" value="Squ/phyt_synthse"/>
</dbReference>
<dbReference type="InterPro" id="IPR033904">
    <property type="entry name" value="Trans_IPPS_HH"/>
</dbReference>
<dbReference type="SFLD" id="SFLDG01018">
    <property type="entry name" value="Squalene/Phytoene_Synthase_Lik"/>
    <property type="match status" value="1"/>
</dbReference>
<dbReference type="SFLD" id="SFLDG01212">
    <property type="entry name" value="Phytoene_synthase_like"/>
    <property type="match status" value="1"/>
</dbReference>
<sequence>MTRRELDAAGLHDPRLRAAYTHCRRLNARHGRTYFLATRLLPVDRRPAVHALYGFARWADDIVDDLHTDATAEERATALDRLDARLRAALAAGGPRPGHPGAGEPVVLAVADTAARYGIEAAHFTDFMASMRSDLTVTEYATYDELRSYTHGSAAVIGLQMLPVLGTVTPRAQAAPHAAALGVAFQLTNFLRDVGEDLDRGRVYLPLDLLAAHGVDRGLLLWSRRTGRHDRRITAAFRAAEDLTRSVYREAAPGLAMLDPVARPCIRTAYVLYRNILDTISAGGHAVLHRRAVVPRRRRAAVAADGLVRAPAARLRARAAHRPAPPEPAPVTLPRRAGADDVKEAG</sequence>
<evidence type="ECO:0000256" key="2">
    <source>
        <dbReference type="ARBA" id="ARBA00022679"/>
    </source>
</evidence>
<feature type="region of interest" description="Disordered" evidence="3">
    <location>
        <begin position="316"/>
        <end position="346"/>
    </location>
</feature>
<dbReference type="Gene3D" id="1.10.600.10">
    <property type="entry name" value="Farnesyl Diphosphate Synthase"/>
    <property type="match status" value="1"/>
</dbReference>
<gene>
    <name evidence="4" type="ORF">GCM10023220_29250</name>
</gene>
<dbReference type="RefSeq" id="WP_345619984.1">
    <property type="nucleotide sequence ID" value="NZ_BAABIG010000024.1"/>
</dbReference>
<keyword evidence="5" id="KW-1185">Reference proteome</keyword>
<dbReference type="PROSITE" id="PS01045">
    <property type="entry name" value="SQUALEN_PHYTOEN_SYN_2"/>
    <property type="match status" value="1"/>
</dbReference>
<evidence type="ECO:0000313" key="4">
    <source>
        <dbReference type="EMBL" id="GAA4799274.1"/>
    </source>
</evidence>
<reference evidence="5" key="1">
    <citation type="journal article" date="2019" name="Int. J. Syst. Evol. Microbiol.">
        <title>The Global Catalogue of Microorganisms (GCM) 10K type strain sequencing project: providing services to taxonomists for standard genome sequencing and annotation.</title>
        <authorList>
            <consortium name="The Broad Institute Genomics Platform"/>
            <consortium name="The Broad Institute Genome Sequencing Center for Infectious Disease"/>
            <person name="Wu L."/>
            <person name="Ma J."/>
        </authorList>
    </citation>
    <scope>NUCLEOTIDE SEQUENCE [LARGE SCALE GENOMIC DNA]</scope>
    <source>
        <strain evidence="5">JCM 18081</strain>
    </source>
</reference>
<feature type="compositionally biased region" description="Basic and acidic residues" evidence="3">
    <location>
        <begin position="337"/>
        <end position="346"/>
    </location>
</feature>
<comment type="pathway">
    <text evidence="1">Carotenoid biosynthesis; phytoene biosynthesis.</text>
</comment>
<evidence type="ECO:0000256" key="1">
    <source>
        <dbReference type="ARBA" id="ARBA00004684"/>
    </source>
</evidence>
<proteinExistence type="predicted"/>
<name>A0ABP9BR81_9ACTN</name>
<dbReference type="Pfam" id="PF00494">
    <property type="entry name" value="SQS_PSY"/>
    <property type="match status" value="1"/>
</dbReference>